<sequence length="294" mass="31906">MSVVTLHLAQAGGSATRAELLDVVTTGTFEAAVRSGEVVRHRRGVYGLPLDPAEDRVAQIGALLSHRSAALHHGLNVLHAPELPEAVISRSRSLPVPHDVDLRFRSLTPESVDGQATTALQTVVDCARDLPLPESLSVADSALRSGALTRADLDRALESLPRTGRARATRVLQLASAEAANPFESGLRALATETTDQTWVPQAPVTLRNGRVLHADAGHLASRVTLEADSQQSHKSRADIMRDCNRYNEMILAGWVVLRFAWEHVMFHPDWVREVIAWVVGQRRGVSRGSSMSA</sequence>
<gene>
    <name evidence="1" type="ORF">BJY20_002374</name>
</gene>
<keyword evidence="2" id="KW-1185">Reference proteome</keyword>
<evidence type="ECO:0000313" key="1">
    <source>
        <dbReference type="EMBL" id="NYF98982.1"/>
    </source>
</evidence>
<evidence type="ECO:0000313" key="2">
    <source>
        <dbReference type="Proteomes" id="UP000554054"/>
    </source>
</evidence>
<evidence type="ECO:0008006" key="3">
    <source>
        <dbReference type="Google" id="ProtNLM"/>
    </source>
</evidence>
<organism evidence="1 2">
    <name type="scientific">Janibacter cremeus</name>
    <dbReference type="NCBI Taxonomy" id="1285192"/>
    <lineage>
        <taxon>Bacteria</taxon>
        <taxon>Bacillati</taxon>
        <taxon>Actinomycetota</taxon>
        <taxon>Actinomycetes</taxon>
        <taxon>Micrococcales</taxon>
        <taxon>Intrasporangiaceae</taxon>
        <taxon>Janibacter</taxon>
    </lineage>
</organism>
<reference evidence="1 2" key="1">
    <citation type="submission" date="2020-07" db="EMBL/GenBank/DDBJ databases">
        <title>Sequencing the genomes of 1000 actinobacteria strains.</title>
        <authorList>
            <person name="Klenk H.-P."/>
        </authorList>
    </citation>
    <scope>NUCLEOTIDE SEQUENCE [LARGE SCALE GENOMIC DNA]</scope>
    <source>
        <strain evidence="1 2">DSM 26154</strain>
    </source>
</reference>
<accession>A0A852VPU1</accession>
<protein>
    <recommendedName>
        <fullName evidence="3">DUF559 domain-containing protein</fullName>
    </recommendedName>
</protein>
<dbReference type="EMBL" id="JACCAE010000001">
    <property type="protein sequence ID" value="NYF98982.1"/>
    <property type="molecule type" value="Genomic_DNA"/>
</dbReference>
<proteinExistence type="predicted"/>
<dbReference type="RefSeq" id="WP_185991741.1">
    <property type="nucleotide sequence ID" value="NZ_JACCAE010000001.1"/>
</dbReference>
<name>A0A852VPU1_9MICO</name>
<dbReference type="Proteomes" id="UP000554054">
    <property type="component" value="Unassembled WGS sequence"/>
</dbReference>
<dbReference type="AlphaFoldDB" id="A0A852VPU1"/>
<comment type="caution">
    <text evidence="1">The sequence shown here is derived from an EMBL/GenBank/DDBJ whole genome shotgun (WGS) entry which is preliminary data.</text>
</comment>